<protein>
    <recommendedName>
        <fullName evidence="1">Sulfatase N-terminal domain-containing protein</fullName>
    </recommendedName>
</protein>
<evidence type="ECO:0000259" key="1">
    <source>
        <dbReference type="Pfam" id="PF00884"/>
    </source>
</evidence>
<dbReference type="PANTHER" id="PTHR43751:SF3">
    <property type="entry name" value="SULFATASE N-TERMINAL DOMAIN-CONTAINING PROTEIN"/>
    <property type="match status" value="1"/>
</dbReference>
<gene>
    <name evidence="2" type="ORF">ENW48_05180</name>
</gene>
<dbReference type="PANTHER" id="PTHR43751">
    <property type="entry name" value="SULFATASE"/>
    <property type="match status" value="1"/>
</dbReference>
<proteinExistence type="predicted"/>
<dbReference type="EMBL" id="DTKJ01000040">
    <property type="protein sequence ID" value="HGZ11589.1"/>
    <property type="molecule type" value="Genomic_DNA"/>
</dbReference>
<dbReference type="Pfam" id="PF00884">
    <property type="entry name" value="Sulfatase"/>
    <property type="match status" value="1"/>
</dbReference>
<dbReference type="InterPro" id="IPR052701">
    <property type="entry name" value="GAG_Ulvan_Degrading_Sulfatases"/>
</dbReference>
<dbReference type="Gene3D" id="3.40.720.10">
    <property type="entry name" value="Alkaline Phosphatase, subunit A"/>
    <property type="match status" value="2"/>
</dbReference>
<organism evidence="2">
    <name type="scientific">Desulfobacca acetoxidans</name>
    <dbReference type="NCBI Taxonomy" id="60893"/>
    <lineage>
        <taxon>Bacteria</taxon>
        <taxon>Pseudomonadati</taxon>
        <taxon>Thermodesulfobacteriota</taxon>
        <taxon>Desulfobaccia</taxon>
        <taxon>Desulfobaccales</taxon>
        <taxon>Desulfobaccaceae</taxon>
        <taxon>Desulfobacca</taxon>
    </lineage>
</organism>
<accession>A0A7C5ALQ7</accession>
<comment type="caution">
    <text evidence="2">The sequence shown here is derived from an EMBL/GenBank/DDBJ whole genome shotgun (WGS) entry which is preliminary data.</text>
</comment>
<dbReference type="InterPro" id="IPR017850">
    <property type="entry name" value="Alkaline_phosphatase_core_sf"/>
</dbReference>
<reference evidence="2" key="1">
    <citation type="journal article" date="2020" name="mSystems">
        <title>Genome- and Community-Level Interaction Insights into Carbon Utilization and Element Cycling Functions of Hydrothermarchaeota in Hydrothermal Sediment.</title>
        <authorList>
            <person name="Zhou Z."/>
            <person name="Liu Y."/>
            <person name="Xu W."/>
            <person name="Pan J."/>
            <person name="Luo Z.H."/>
            <person name="Li M."/>
        </authorList>
    </citation>
    <scope>NUCLEOTIDE SEQUENCE [LARGE SCALE GENOMIC DNA]</scope>
    <source>
        <strain evidence="2">SpSt-853</strain>
    </source>
</reference>
<sequence length="493" mass="56140">MMEKPPHIVLLVLDTVGAKHLSLYGYPRPTTPNLEKIAQECTVFTRCFAPACWTVPSHASMFTGLYPGQHGAYEKRYVLEENRPHLVSLLKASGYRTLGISANGAVSPATGLCRDFDEFLDLGKEDLNHLVGREQAEVSRSLKAGVAESLKQALTPAQAGRQALGHLKEPGNWRELLKTGLSVGATQVRKYLYPGPLDNATPYTKKTLRWLKRWLGQQKADSPPFFLFVNFFQAHHHYRPPLRWRRFSRWYHRSHVSPLRFYSRRPAPALTRLIARYTDLYDDEIFYLDSVLGKVWALLRESPGFADTVLIITSDHGEHLGEKGHYTHILSLYNELLWVPLLIRYPEKWKGAGQVDERLVSLTDLYATILDLVDSPFPRPETSVSLLGPPRRQAVVAQCLSPEIWRRPLVELEKSHQAQGQRFSPPVFAVITAEGTKVISKRDGSLEIYDLRGGIWEDRDLAKEISPGRLSHYRDLVESWKALTGFRKVEDRM</sequence>
<name>A0A7C5ALQ7_9BACT</name>
<feature type="domain" description="Sulfatase N-terminal" evidence="1">
    <location>
        <begin position="6"/>
        <end position="374"/>
    </location>
</feature>
<dbReference type="AlphaFoldDB" id="A0A7C5ALQ7"/>
<dbReference type="SUPFAM" id="SSF53649">
    <property type="entry name" value="Alkaline phosphatase-like"/>
    <property type="match status" value="1"/>
</dbReference>
<evidence type="ECO:0000313" key="2">
    <source>
        <dbReference type="EMBL" id="HGZ11589.1"/>
    </source>
</evidence>
<dbReference type="InterPro" id="IPR000917">
    <property type="entry name" value="Sulfatase_N"/>
</dbReference>
<dbReference type="CDD" id="cd16148">
    <property type="entry name" value="sulfatase_like"/>
    <property type="match status" value="1"/>
</dbReference>